<feature type="transmembrane region" description="Helical" evidence="1">
    <location>
        <begin position="66"/>
        <end position="86"/>
    </location>
</feature>
<protein>
    <submittedName>
        <fullName evidence="2">QueT transporter</fullName>
    </submittedName>
</protein>
<feature type="transmembrane region" description="Helical" evidence="1">
    <location>
        <begin position="125"/>
        <end position="149"/>
    </location>
</feature>
<feature type="transmembrane region" description="Helical" evidence="1">
    <location>
        <begin position="98"/>
        <end position="119"/>
    </location>
</feature>
<dbReference type="PANTHER" id="PTHR40044">
    <property type="entry name" value="INTEGRAL MEMBRANE PROTEIN-RELATED"/>
    <property type="match status" value="1"/>
</dbReference>
<dbReference type="RefSeq" id="WP_021842155.1">
    <property type="nucleotide sequence ID" value="NZ_CACRUX010000073.1"/>
</dbReference>
<feature type="transmembrane region" description="Helical" evidence="1">
    <location>
        <begin position="39"/>
        <end position="60"/>
    </location>
</feature>
<feature type="transmembrane region" description="Helical" evidence="1">
    <location>
        <begin position="12"/>
        <end position="32"/>
    </location>
</feature>
<proteinExistence type="predicted"/>
<organism evidence="2">
    <name type="scientific">Veillonella ratti</name>
    <dbReference type="NCBI Taxonomy" id="103892"/>
    <lineage>
        <taxon>Bacteria</taxon>
        <taxon>Bacillati</taxon>
        <taxon>Bacillota</taxon>
        <taxon>Negativicutes</taxon>
        <taxon>Veillonellales</taxon>
        <taxon>Veillonellaceae</taxon>
        <taxon>Veillonella</taxon>
    </lineage>
</organism>
<evidence type="ECO:0000313" key="2">
    <source>
        <dbReference type="EMBL" id="VYU40854.1"/>
    </source>
</evidence>
<keyword evidence="1" id="KW-0812">Transmembrane</keyword>
<evidence type="ECO:0000256" key="1">
    <source>
        <dbReference type="SAM" id="Phobius"/>
    </source>
</evidence>
<dbReference type="AlphaFoldDB" id="A0A6N3ELX2"/>
<reference evidence="2" key="1">
    <citation type="submission" date="2019-11" db="EMBL/GenBank/DDBJ databases">
        <authorList>
            <person name="Feng L."/>
        </authorList>
    </citation>
    <scope>NUCLEOTIDE SEQUENCE</scope>
    <source>
        <strain evidence="2">VrattiLFYP33</strain>
    </source>
</reference>
<accession>A0A6N3ELX2</accession>
<dbReference type="PANTHER" id="PTHR40044:SF1">
    <property type="entry name" value="INTEGRAL MEMBRANE PROTEIN"/>
    <property type="match status" value="1"/>
</dbReference>
<keyword evidence="1" id="KW-0472">Membrane</keyword>
<dbReference type="EMBL" id="CACRUX010000073">
    <property type="protein sequence ID" value="VYU40854.1"/>
    <property type="molecule type" value="Genomic_DNA"/>
</dbReference>
<keyword evidence="1" id="KW-1133">Transmembrane helix</keyword>
<sequence length="192" mass="20187">MNTLSTTKKLTISGLCLAMYIVIMMMTQGFAFGQYQVRIATALYGLAALFPFSVLAFGIGNLVSNLLMGGLGPIDAIGGCLVGLMTAGGIAYGKKRGLGNWIVIPFITLVPSLVVPLWLAPILNLPYLLLVTSLLVGQGISAVVSFFIVNGLERYAGTMLGVVQSKKETVKTAEAAAGDEEAILDVNEASRL</sequence>
<gene>
    <name evidence="2" type="ORF">VRLFYP33_01959</name>
</gene>
<dbReference type="Gene3D" id="1.10.1760.20">
    <property type="match status" value="1"/>
</dbReference>
<name>A0A6N3ELX2_9FIRM</name>
<dbReference type="InterPro" id="IPR010387">
    <property type="entry name" value="QueT"/>
</dbReference>
<dbReference type="Pfam" id="PF06177">
    <property type="entry name" value="QueT"/>
    <property type="match status" value="1"/>
</dbReference>